<evidence type="ECO:0000313" key="3">
    <source>
        <dbReference type="Proteomes" id="UP000077755"/>
    </source>
</evidence>
<reference evidence="2" key="1">
    <citation type="journal article" date="2016" name="Nat. Genet.">
        <title>A high-quality carrot genome assembly provides new insights into carotenoid accumulation and asterid genome evolution.</title>
        <authorList>
            <person name="Iorizzo M."/>
            <person name="Ellison S."/>
            <person name="Senalik D."/>
            <person name="Zeng P."/>
            <person name="Satapoomin P."/>
            <person name="Huang J."/>
            <person name="Bowman M."/>
            <person name="Iovene M."/>
            <person name="Sanseverino W."/>
            <person name="Cavagnaro P."/>
            <person name="Yildiz M."/>
            <person name="Macko-Podgorni A."/>
            <person name="Moranska E."/>
            <person name="Grzebelus E."/>
            <person name="Grzebelus D."/>
            <person name="Ashrafi H."/>
            <person name="Zheng Z."/>
            <person name="Cheng S."/>
            <person name="Spooner D."/>
            <person name="Van Deynze A."/>
            <person name="Simon P."/>
        </authorList>
    </citation>
    <scope>NUCLEOTIDE SEQUENCE</scope>
    <source>
        <tissue evidence="2">Leaf</tissue>
    </source>
</reference>
<dbReference type="Gene3D" id="3.90.550.50">
    <property type="match status" value="1"/>
</dbReference>
<dbReference type="AlphaFoldDB" id="A0AAF0W674"/>
<feature type="transmembrane region" description="Helical" evidence="1">
    <location>
        <begin position="12"/>
        <end position="31"/>
    </location>
</feature>
<dbReference type="Pfam" id="PF04646">
    <property type="entry name" value="DUF604"/>
    <property type="match status" value="1"/>
</dbReference>
<organism evidence="2 3">
    <name type="scientific">Daucus carota subsp. sativus</name>
    <name type="common">Carrot</name>
    <dbReference type="NCBI Taxonomy" id="79200"/>
    <lineage>
        <taxon>Eukaryota</taxon>
        <taxon>Viridiplantae</taxon>
        <taxon>Streptophyta</taxon>
        <taxon>Embryophyta</taxon>
        <taxon>Tracheophyta</taxon>
        <taxon>Spermatophyta</taxon>
        <taxon>Magnoliopsida</taxon>
        <taxon>eudicotyledons</taxon>
        <taxon>Gunneridae</taxon>
        <taxon>Pentapetalae</taxon>
        <taxon>asterids</taxon>
        <taxon>campanulids</taxon>
        <taxon>Apiales</taxon>
        <taxon>Apiaceae</taxon>
        <taxon>Apioideae</taxon>
        <taxon>Scandiceae</taxon>
        <taxon>Daucinae</taxon>
        <taxon>Daucus</taxon>
        <taxon>Daucus sect. Daucus</taxon>
    </lineage>
</organism>
<accession>A0AAF0W674</accession>
<keyword evidence="1" id="KW-1133">Transmembrane helix</keyword>
<evidence type="ECO:0000256" key="1">
    <source>
        <dbReference type="SAM" id="Phobius"/>
    </source>
</evidence>
<dbReference type="EMBL" id="CP093343">
    <property type="protein sequence ID" value="WOG82871.1"/>
    <property type="molecule type" value="Genomic_DNA"/>
</dbReference>
<proteinExistence type="predicted"/>
<keyword evidence="1" id="KW-0812">Transmembrane</keyword>
<gene>
    <name evidence="2" type="ORF">DCAR_0102040</name>
</gene>
<keyword evidence="3" id="KW-1185">Reference proteome</keyword>
<keyword evidence="1" id="KW-0472">Membrane</keyword>
<reference evidence="2" key="2">
    <citation type="submission" date="2022-03" db="EMBL/GenBank/DDBJ databases">
        <title>Draft title - Genomic analysis of global carrot germplasm unveils the trajectory of domestication and the origin of high carotenoid orange carrot.</title>
        <authorList>
            <person name="Iorizzo M."/>
            <person name="Ellison S."/>
            <person name="Senalik D."/>
            <person name="Macko-Podgorni A."/>
            <person name="Grzebelus D."/>
            <person name="Bostan H."/>
            <person name="Rolling W."/>
            <person name="Curaba J."/>
            <person name="Simon P."/>
        </authorList>
    </citation>
    <scope>NUCLEOTIDE SEQUENCE</scope>
    <source>
        <tissue evidence="2">Leaf</tissue>
    </source>
</reference>
<dbReference type="PANTHER" id="PTHR10811">
    <property type="entry name" value="FRINGE-RELATED"/>
    <property type="match status" value="1"/>
</dbReference>
<protein>
    <submittedName>
        <fullName evidence="2">Uncharacterized protein</fullName>
    </submittedName>
</protein>
<dbReference type="FunFam" id="3.90.550.50:FF:000006">
    <property type="entry name" value="Fringe-related protein-like"/>
    <property type="match status" value="1"/>
</dbReference>
<name>A0AAF0W674_DAUCS</name>
<dbReference type="Proteomes" id="UP000077755">
    <property type="component" value="Chromosome 1"/>
</dbReference>
<evidence type="ECO:0000313" key="2">
    <source>
        <dbReference type="EMBL" id="WOG82871.1"/>
    </source>
</evidence>
<sequence>MRKLQNSSHILATILVSLIIFISFISVLHILTIDHNSSSCNHQNLRRNHLMPSSKFSNVNKIISNSKPSLSLQSNPVYASKSPDFNKTTLHHIAFGIGASAKLWDRRKEYIKLWWRPNQTRGHVWLDKPLVEGDGHNDDHLLPPIRVSSDTSKFKYHNKKGDRSGIRISRIVSETFRLGMEDVRWFVMGDDDTLFVVDNVVRVLRKYDHNQFYYIGSCSESHTQNIHFSYNMAYGGGGFAISYPLAKALERIQDACIQRYPGLYGSDDRIQACMAELGVPLTKEIGFHQLDVFGNIFGLLAAHPVTPLVSLHHLDIIDPIFPNMKQLEALERLKAPMKLDSAGLMQQSMCYDKSRKLTVSVSWGYVVQIFAGFVSARELEMPARTFVSWYRKSDEAGFSFNTRGVGRDGCERAYVYVFTNAVFNTRTNETASEYVRSAGKDRWKCREKGPDFFHIHRVLVYKQRDPHLWNKAPRRNCCRILQSDKADTMVIHVGVCREGEGMGR</sequence>
<dbReference type="InterPro" id="IPR006740">
    <property type="entry name" value="DUF604"/>
</dbReference>